<feature type="transmembrane region" description="Helical" evidence="8">
    <location>
        <begin position="432"/>
        <end position="452"/>
    </location>
</feature>
<feature type="transmembrane region" description="Helical" evidence="8">
    <location>
        <begin position="123"/>
        <end position="142"/>
    </location>
</feature>
<proteinExistence type="inferred from homology"/>
<feature type="transmembrane region" description="Helical" evidence="8">
    <location>
        <begin position="366"/>
        <end position="383"/>
    </location>
</feature>
<keyword evidence="10" id="KW-1185">Reference proteome</keyword>
<dbReference type="PANTHER" id="PTHR23501:SF107">
    <property type="entry name" value="TRANSPORTER, PUTATIVE (AFU_ORTHOLOGUE AFUA_7G04730)-RELATED"/>
    <property type="match status" value="1"/>
</dbReference>
<keyword evidence="6 8" id="KW-0472">Membrane</keyword>
<dbReference type="Proteomes" id="UP001215712">
    <property type="component" value="Unassembled WGS sequence"/>
</dbReference>
<dbReference type="FunFam" id="1.20.1250.20:FF:000284">
    <property type="entry name" value="Siderophore iron transporter mirB"/>
    <property type="match status" value="1"/>
</dbReference>
<keyword evidence="3" id="KW-0813">Transport</keyword>
<evidence type="ECO:0000256" key="7">
    <source>
        <dbReference type="SAM" id="MobiDB-lite"/>
    </source>
</evidence>
<evidence type="ECO:0000256" key="6">
    <source>
        <dbReference type="ARBA" id="ARBA00023136"/>
    </source>
</evidence>
<dbReference type="AlphaFoldDB" id="A0AAD6HMU4"/>
<feature type="region of interest" description="Disordered" evidence="7">
    <location>
        <begin position="1"/>
        <end position="52"/>
    </location>
</feature>
<comment type="similarity">
    <text evidence="2">Belongs to the major facilitator superfamily.</text>
</comment>
<sequence length="607" mass="67792">MGAIDVIRGRNEGGRTSKPFVPPDEGIEKHEPSTNESPTTSSPEEDSFEWHDEKEVQRNPDHINANAELGLQKAEAAALVYTRKVVLGIYGWIWICYFMLAFHQTLLSNLTQYVYAEFSAAPQVTTAYITSAIIGGVLKLPLGKTLNLWGRAEGLAFSVIIYLLGMIILAACNGPNAFAAGYTLYWVGYYFIYLILEIFIADTTGLRNRAWAFAFSTTPFICTAFTAPLAATSFIQTSGWRWGFGVFAIVQPFVFFPLCGIFKFYERKAKKMGIIHREPSGRTTMQSIVYYFHEFDVIGACIIMAAFILFLLPFSLTSYGLTGYSSAKFIAMLVIGFCLFPVFAIWEKFFATKHFIRWQMFKNRTIAGACLLSLVLFFNFDLWDTYFQGFLLVVYDLGYTKAGYVLQTYNVGSCFWSVIMGLYVYKTKHFKWVCLWFGLPLMMLGSGLMIYFRGADQSIGYIIMCQIFIAFAGGTLVIGNDMAAMAGGDREGIPIALSLISLFNNVGSSIGYAVCAAIYNNTFLNALRSRLPADQQANAVTIYNKSFAYQLEFPVGSPVREAAAYAWGYSQKMNCIASTCVLVLGIPAILLWKNFNVDKKQVKGTVL</sequence>
<dbReference type="PANTHER" id="PTHR23501">
    <property type="entry name" value="MAJOR FACILITATOR SUPERFAMILY"/>
    <property type="match status" value="1"/>
</dbReference>
<comment type="caution">
    <text evidence="9">The sequence shown here is derived from an EMBL/GenBank/DDBJ whole genome shotgun (WGS) entry which is preliminary data.</text>
</comment>
<dbReference type="EMBL" id="JAQJAN010000006">
    <property type="protein sequence ID" value="KAJ5727430.1"/>
    <property type="molecule type" value="Genomic_DNA"/>
</dbReference>
<comment type="subcellular location">
    <subcellularLocation>
        <location evidence="1">Membrane</location>
        <topology evidence="1">Multi-pass membrane protein</topology>
    </subcellularLocation>
</comment>
<feature type="transmembrane region" description="Helical" evidence="8">
    <location>
        <begin position="177"/>
        <end position="200"/>
    </location>
</feature>
<gene>
    <name evidence="9" type="ORF">N7493_005250</name>
</gene>
<dbReference type="InterPro" id="IPR011701">
    <property type="entry name" value="MFS"/>
</dbReference>
<dbReference type="Gene3D" id="1.20.1250.20">
    <property type="entry name" value="MFS general substrate transporter like domains"/>
    <property type="match status" value="2"/>
</dbReference>
<evidence type="ECO:0000313" key="10">
    <source>
        <dbReference type="Proteomes" id="UP001215712"/>
    </source>
</evidence>
<reference evidence="9" key="1">
    <citation type="journal article" date="2023" name="IMA Fungus">
        <title>Comparative genomic study of the Penicillium genus elucidates a diverse pangenome and 15 lateral gene transfer events.</title>
        <authorList>
            <person name="Petersen C."/>
            <person name="Sorensen T."/>
            <person name="Nielsen M.R."/>
            <person name="Sondergaard T.E."/>
            <person name="Sorensen J.L."/>
            <person name="Fitzpatrick D.A."/>
            <person name="Frisvad J.C."/>
            <person name="Nielsen K.L."/>
        </authorList>
    </citation>
    <scope>NUCLEOTIDE SEQUENCE</scope>
    <source>
        <strain evidence="9">IBT 17514</strain>
    </source>
</reference>
<dbReference type="Pfam" id="PF07690">
    <property type="entry name" value="MFS_1"/>
    <property type="match status" value="1"/>
</dbReference>
<feature type="transmembrane region" description="Helical" evidence="8">
    <location>
        <begin position="576"/>
        <end position="595"/>
    </location>
</feature>
<feature type="transmembrane region" description="Helical" evidence="8">
    <location>
        <begin position="326"/>
        <end position="346"/>
    </location>
</feature>
<organism evidence="9 10">
    <name type="scientific">Penicillium malachiteum</name>
    <dbReference type="NCBI Taxonomy" id="1324776"/>
    <lineage>
        <taxon>Eukaryota</taxon>
        <taxon>Fungi</taxon>
        <taxon>Dikarya</taxon>
        <taxon>Ascomycota</taxon>
        <taxon>Pezizomycotina</taxon>
        <taxon>Eurotiomycetes</taxon>
        <taxon>Eurotiomycetidae</taxon>
        <taxon>Eurotiales</taxon>
        <taxon>Aspergillaceae</taxon>
        <taxon>Penicillium</taxon>
    </lineage>
</organism>
<evidence type="ECO:0000256" key="1">
    <source>
        <dbReference type="ARBA" id="ARBA00004141"/>
    </source>
</evidence>
<name>A0AAD6HMU4_9EURO</name>
<feature type="transmembrane region" description="Helical" evidence="8">
    <location>
        <begin position="242"/>
        <end position="265"/>
    </location>
</feature>
<keyword evidence="4 8" id="KW-0812">Transmembrane</keyword>
<feature type="transmembrane region" description="Helical" evidence="8">
    <location>
        <begin position="492"/>
        <end position="519"/>
    </location>
</feature>
<dbReference type="SUPFAM" id="SSF103473">
    <property type="entry name" value="MFS general substrate transporter"/>
    <property type="match status" value="2"/>
</dbReference>
<feature type="transmembrane region" description="Helical" evidence="8">
    <location>
        <begin position="458"/>
        <end position="480"/>
    </location>
</feature>
<feature type="transmembrane region" description="Helical" evidence="8">
    <location>
        <begin position="85"/>
        <end position="103"/>
    </location>
</feature>
<evidence type="ECO:0000256" key="4">
    <source>
        <dbReference type="ARBA" id="ARBA00022692"/>
    </source>
</evidence>
<reference evidence="9" key="2">
    <citation type="submission" date="2023-01" db="EMBL/GenBank/DDBJ databases">
        <authorList>
            <person name="Petersen C."/>
        </authorList>
    </citation>
    <scope>NUCLEOTIDE SEQUENCE</scope>
    <source>
        <strain evidence="9">IBT 17514</strain>
    </source>
</reference>
<feature type="transmembrane region" description="Helical" evidence="8">
    <location>
        <begin position="403"/>
        <end position="425"/>
    </location>
</feature>
<evidence type="ECO:0000313" key="9">
    <source>
        <dbReference type="EMBL" id="KAJ5727430.1"/>
    </source>
</evidence>
<evidence type="ECO:0000256" key="3">
    <source>
        <dbReference type="ARBA" id="ARBA00022448"/>
    </source>
</evidence>
<evidence type="ECO:0000256" key="8">
    <source>
        <dbReference type="SAM" id="Phobius"/>
    </source>
</evidence>
<accession>A0AAD6HMU4</accession>
<feature type="transmembrane region" description="Helical" evidence="8">
    <location>
        <begin position="212"/>
        <end position="236"/>
    </location>
</feature>
<evidence type="ECO:0000256" key="5">
    <source>
        <dbReference type="ARBA" id="ARBA00022989"/>
    </source>
</evidence>
<feature type="transmembrane region" description="Helical" evidence="8">
    <location>
        <begin position="295"/>
        <end position="314"/>
    </location>
</feature>
<evidence type="ECO:0000256" key="2">
    <source>
        <dbReference type="ARBA" id="ARBA00008335"/>
    </source>
</evidence>
<feature type="transmembrane region" description="Helical" evidence="8">
    <location>
        <begin position="154"/>
        <end position="171"/>
    </location>
</feature>
<dbReference type="GO" id="GO:0022857">
    <property type="term" value="F:transmembrane transporter activity"/>
    <property type="evidence" value="ECO:0007669"/>
    <property type="project" value="InterPro"/>
</dbReference>
<keyword evidence="5 8" id="KW-1133">Transmembrane helix</keyword>
<dbReference type="GO" id="GO:0005886">
    <property type="term" value="C:plasma membrane"/>
    <property type="evidence" value="ECO:0007669"/>
    <property type="project" value="TreeGrafter"/>
</dbReference>
<protein>
    <submittedName>
        <fullName evidence="9">Siderochrome iron transporter 2</fullName>
    </submittedName>
</protein>
<dbReference type="InterPro" id="IPR036259">
    <property type="entry name" value="MFS_trans_sf"/>
</dbReference>